<keyword evidence="16" id="KW-1185">Reference proteome</keyword>
<evidence type="ECO:0000256" key="10">
    <source>
        <dbReference type="ARBA" id="ARBA00023004"/>
    </source>
</evidence>
<evidence type="ECO:0000256" key="5">
    <source>
        <dbReference type="ARBA" id="ARBA00022363"/>
    </source>
</evidence>
<dbReference type="NCBIfam" id="TIGR03821">
    <property type="entry name" value="EFP_modif_epmB"/>
    <property type="match status" value="1"/>
</dbReference>
<name>A0ABV4NPY2_9GAMM</name>
<comment type="cofactor">
    <cofactor evidence="2">
        <name>pyridoxal 5'-phosphate</name>
        <dbReference type="ChEBI" id="CHEBI:597326"/>
    </cofactor>
</comment>
<evidence type="ECO:0000256" key="4">
    <source>
        <dbReference type="ARBA" id="ARBA00008703"/>
    </source>
</evidence>
<keyword evidence="7" id="KW-0949">S-adenosyl-L-methionine</keyword>
<dbReference type="PROSITE" id="PS51918">
    <property type="entry name" value="RADICAL_SAM"/>
    <property type="match status" value="1"/>
</dbReference>
<dbReference type="PIRSF" id="PIRSF004911">
    <property type="entry name" value="DUF160"/>
    <property type="match status" value="1"/>
</dbReference>
<evidence type="ECO:0000256" key="7">
    <source>
        <dbReference type="ARBA" id="ARBA00022691"/>
    </source>
</evidence>
<evidence type="ECO:0000256" key="12">
    <source>
        <dbReference type="ARBA" id="ARBA00023235"/>
    </source>
</evidence>
<accession>A0ABV4NPY2</accession>
<comment type="similarity">
    <text evidence="4">Belongs to the radical SAM superfamily. KamA family.</text>
</comment>
<evidence type="ECO:0000256" key="11">
    <source>
        <dbReference type="ARBA" id="ARBA00023014"/>
    </source>
</evidence>
<dbReference type="SFLD" id="SFLDF00314">
    <property type="entry name" value="L-lysine_2_3-aminomutase_(yjeK"/>
    <property type="match status" value="1"/>
</dbReference>
<evidence type="ECO:0000256" key="13">
    <source>
        <dbReference type="ARBA" id="ARBA00030756"/>
    </source>
</evidence>
<dbReference type="NCBIfam" id="TIGR00238">
    <property type="entry name" value="KamA family radical SAM protein"/>
    <property type="match status" value="1"/>
</dbReference>
<proteinExistence type="inferred from homology"/>
<dbReference type="CDD" id="cd01335">
    <property type="entry name" value="Radical_SAM"/>
    <property type="match status" value="1"/>
</dbReference>
<evidence type="ECO:0000256" key="6">
    <source>
        <dbReference type="ARBA" id="ARBA00022485"/>
    </source>
</evidence>
<comment type="caution">
    <text evidence="15">The sequence shown here is derived from an EMBL/GenBank/DDBJ whole genome shotgun (WGS) entry which is preliminary data.</text>
</comment>
<dbReference type="SFLD" id="SFLDG01070">
    <property type="entry name" value="PLP-dependent"/>
    <property type="match status" value="1"/>
</dbReference>
<reference evidence="15 16" key="1">
    <citation type="submission" date="2024-08" db="EMBL/GenBank/DDBJ databases">
        <authorList>
            <person name="Ishaq N."/>
        </authorList>
    </citation>
    <scope>NUCLEOTIDE SEQUENCE [LARGE SCALE GENOMIC DNA]</scope>
    <source>
        <strain evidence="15 16">JCM 30400</strain>
    </source>
</reference>
<keyword evidence="12" id="KW-0413">Isomerase</keyword>
<dbReference type="EMBL" id="JBGMEL010000009">
    <property type="protein sequence ID" value="MFA0791041.1"/>
    <property type="molecule type" value="Genomic_DNA"/>
</dbReference>
<evidence type="ECO:0000256" key="8">
    <source>
        <dbReference type="ARBA" id="ARBA00022723"/>
    </source>
</evidence>
<dbReference type="Gene3D" id="3.20.20.70">
    <property type="entry name" value="Aldolase class I"/>
    <property type="match status" value="1"/>
</dbReference>
<keyword evidence="9" id="KW-0663">Pyridoxal phosphate</keyword>
<evidence type="ECO:0000313" key="16">
    <source>
        <dbReference type="Proteomes" id="UP001569414"/>
    </source>
</evidence>
<dbReference type="RefSeq" id="WP_371843564.1">
    <property type="nucleotide sequence ID" value="NZ_JBGMEL010000009.1"/>
</dbReference>
<comment type="cofactor">
    <cofactor evidence="3">
        <name>[4Fe-4S] cluster</name>
        <dbReference type="ChEBI" id="CHEBI:49883"/>
    </cofactor>
</comment>
<keyword evidence="10" id="KW-0408">Iron</keyword>
<organism evidence="15 16">
    <name type="scientific">Microbulbifer echini</name>
    <dbReference type="NCBI Taxonomy" id="1529067"/>
    <lineage>
        <taxon>Bacteria</taxon>
        <taxon>Pseudomonadati</taxon>
        <taxon>Pseudomonadota</taxon>
        <taxon>Gammaproteobacteria</taxon>
        <taxon>Cellvibrionales</taxon>
        <taxon>Microbulbiferaceae</taxon>
        <taxon>Microbulbifer</taxon>
    </lineage>
</organism>
<dbReference type="InterPro" id="IPR013785">
    <property type="entry name" value="Aldolase_TIM"/>
</dbReference>
<keyword evidence="6" id="KW-0004">4Fe-4S</keyword>
<comment type="catalytic activity">
    <reaction evidence="1">
        <text>L-lysine = D-beta-lysine</text>
        <dbReference type="Rhea" id="RHEA:44148"/>
        <dbReference type="ChEBI" id="CHEBI:32551"/>
        <dbReference type="ChEBI" id="CHEBI:84138"/>
    </reaction>
</comment>
<gene>
    <name evidence="15" type="primary">epmB</name>
    <name evidence="15" type="ORF">ACCI51_10835</name>
</gene>
<feature type="domain" description="Radical SAM core" evidence="14">
    <location>
        <begin position="110"/>
        <end position="323"/>
    </location>
</feature>
<evidence type="ECO:0000256" key="2">
    <source>
        <dbReference type="ARBA" id="ARBA00001933"/>
    </source>
</evidence>
<keyword evidence="8" id="KW-0479">Metal-binding</keyword>
<dbReference type="SFLD" id="SFLDS00029">
    <property type="entry name" value="Radical_SAM"/>
    <property type="match status" value="1"/>
</dbReference>
<dbReference type="InterPro" id="IPR022462">
    <property type="entry name" value="EpmB"/>
</dbReference>
<evidence type="ECO:0000256" key="1">
    <source>
        <dbReference type="ARBA" id="ARBA00001352"/>
    </source>
</evidence>
<keyword evidence="11" id="KW-0411">Iron-sulfur</keyword>
<evidence type="ECO:0000259" key="14">
    <source>
        <dbReference type="PROSITE" id="PS51918"/>
    </source>
</evidence>
<dbReference type="InterPro" id="IPR007197">
    <property type="entry name" value="rSAM"/>
</dbReference>
<evidence type="ECO:0000256" key="9">
    <source>
        <dbReference type="ARBA" id="ARBA00022898"/>
    </source>
</evidence>
<protein>
    <recommendedName>
        <fullName evidence="5">L-lysine 2,3-aminomutase</fullName>
    </recommendedName>
    <alternativeName>
        <fullName evidence="13">EF-P post-translational modification enzyme B</fullName>
    </alternativeName>
</protein>
<evidence type="ECO:0000313" key="15">
    <source>
        <dbReference type="EMBL" id="MFA0791041.1"/>
    </source>
</evidence>
<dbReference type="Proteomes" id="UP001569414">
    <property type="component" value="Unassembled WGS sequence"/>
</dbReference>
<dbReference type="SUPFAM" id="SSF102114">
    <property type="entry name" value="Radical SAM enzymes"/>
    <property type="match status" value="1"/>
</dbReference>
<dbReference type="InterPro" id="IPR058240">
    <property type="entry name" value="rSAM_sf"/>
</dbReference>
<sequence length="351" mass="39439">MAKSPAVDSELIDIRETRRWQDELSDLVTDPEELIQLLQLDRAQLPWALRASEKFVLRVPRPFIRRMRSADPNDPLLLQVLPGAAELEAVPGFSADPLQEAEANPLPGVVHKYHGRLLFITAGQCAVNCRYCFRREFPYGDNHLNRQQWSMALDYVRARTELREVILSGGDPLVLGDRQLGWLAGELAQVPHLNTLRIHSRVPIVAPSRITDELLSWFSQSRLKPVLVLHCNHANEIDKEVRAGLVRLRDAGVTLLNQAVLLRGVNDSCSALEVLSETLFDAGVLPYYLHQLDRINGAAHFEVDDSEALQLIAQLRQRMPGYLVPKLVREVPGVASKSPLENCTNASRLDK</sequence>
<evidence type="ECO:0000256" key="3">
    <source>
        <dbReference type="ARBA" id="ARBA00001966"/>
    </source>
</evidence>
<dbReference type="PANTHER" id="PTHR30538:SF1">
    <property type="entry name" value="L-LYSINE 2,3-AMINOMUTASE"/>
    <property type="match status" value="1"/>
</dbReference>
<dbReference type="InterPro" id="IPR003739">
    <property type="entry name" value="Lys_aminomutase/Glu_NH3_mut"/>
</dbReference>
<dbReference type="PANTHER" id="PTHR30538">
    <property type="entry name" value="LYSINE 2,3-AMINOMUTASE-RELATED"/>
    <property type="match status" value="1"/>
</dbReference>